<dbReference type="Gene3D" id="3.90.120.10">
    <property type="entry name" value="DNA Methylase, subunit A, domain 2"/>
    <property type="match status" value="1"/>
</dbReference>
<dbReference type="OrthoDB" id="5033at2157"/>
<reference evidence="7" key="1">
    <citation type="submission" date="2010-02" db="EMBL/GenBank/DDBJ databases">
        <title>Complete sequence of Ferroglobus placidus DSM 10642.</title>
        <authorList>
            <consortium name="US DOE Joint Genome Institute"/>
            <person name="Lucas S."/>
            <person name="Copeland A."/>
            <person name="Lapidus A."/>
            <person name="Cheng J.-F."/>
            <person name="Bruce D."/>
            <person name="Goodwin L."/>
            <person name="Pitluck S."/>
            <person name="Saunders E."/>
            <person name="Brettin T."/>
            <person name="Detter J.C."/>
            <person name="Han C."/>
            <person name="Tapia R."/>
            <person name="Larimer F."/>
            <person name="Land M."/>
            <person name="Hauser L."/>
            <person name="Kyrpides N."/>
            <person name="Ivanova N."/>
            <person name="Holmes D."/>
            <person name="Lovley D."/>
            <person name="Kyrpides N."/>
            <person name="Anderson I.J."/>
            <person name="Woyke T."/>
        </authorList>
    </citation>
    <scope>NUCLEOTIDE SEQUENCE [LARGE SCALE GENOMIC DNA]</scope>
    <source>
        <strain evidence="7">DSM 10642 / AEDII12DO</strain>
    </source>
</reference>
<dbReference type="AlphaFoldDB" id="D3S0M2"/>
<evidence type="ECO:0000256" key="4">
    <source>
        <dbReference type="ARBA" id="ARBA00022691"/>
    </source>
</evidence>
<dbReference type="PRINTS" id="PR00105">
    <property type="entry name" value="C5METTRFRASE"/>
</dbReference>
<dbReference type="GO" id="GO:0044027">
    <property type="term" value="P:negative regulation of gene expression via chromosomal CpG island methylation"/>
    <property type="evidence" value="ECO:0007669"/>
    <property type="project" value="TreeGrafter"/>
</dbReference>
<dbReference type="EC" id="2.1.1.37" evidence="1"/>
<evidence type="ECO:0000313" key="7">
    <source>
        <dbReference type="Proteomes" id="UP000002613"/>
    </source>
</evidence>
<dbReference type="InterPro" id="IPR029063">
    <property type="entry name" value="SAM-dependent_MTases_sf"/>
</dbReference>
<reference evidence="6 7" key="2">
    <citation type="journal article" date="2011" name="Stand. Genomic Sci.">
        <title>Complete genome sequence of Ferroglobus placidus AEDII12DO.</title>
        <authorList>
            <person name="Anderson I."/>
            <person name="Risso C."/>
            <person name="Holmes D."/>
            <person name="Lucas S."/>
            <person name="Copeland A."/>
            <person name="Lapidus A."/>
            <person name="Cheng J.F."/>
            <person name="Bruce D."/>
            <person name="Goodwin L."/>
            <person name="Pitluck S."/>
            <person name="Saunders E."/>
            <person name="Brettin T."/>
            <person name="Detter J.C."/>
            <person name="Han C."/>
            <person name="Tapia R."/>
            <person name="Larimer F."/>
            <person name="Land M."/>
            <person name="Hauser L."/>
            <person name="Woyke T."/>
            <person name="Lovley D."/>
            <person name="Kyrpides N."/>
            <person name="Ivanova N."/>
        </authorList>
    </citation>
    <scope>NUCLEOTIDE SEQUENCE [LARGE SCALE GENOMIC DNA]</scope>
    <source>
        <strain evidence="7">DSM 10642 / AEDII12DO</strain>
    </source>
</reference>
<dbReference type="GeneID" id="8779668"/>
<dbReference type="RefSeq" id="WP_012966601.1">
    <property type="nucleotide sequence ID" value="NC_013849.1"/>
</dbReference>
<keyword evidence="2 6" id="KW-0489">Methyltransferase</keyword>
<proteinExistence type="inferred from homology"/>
<evidence type="ECO:0000256" key="3">
    <source>
        <dbReference type="ARBA" id="ARBA00022679"/>
    </source>
</evidence>
<dbReference type="GO" id="GO:0032259">
    <property type="term" value="P:methylation"/>
    <property type="evidence" value="ECO:0007669"/>
    <property type="project" value="UniProtKB-KW"/>
</dbReference>
<dbReference type="Proteomes" id="UP000002613">
    <property type="component" value="Chromosome"/>
</dbReference>
<dbReference type="EMBL" id="CP001899">
    <property type="protein sequence ID" value="ADC66263.1"/>
    <property type="molecule type" value="Genomic_DNA"/>
</dbReference>
<dbReference type="PROSITE" id="PS51679">
    <property type="entry name" value="SAM_MT_C5"/>
    <property type="match status" value="1"/>
</dbReference>
<protein>
    <recommendedName>
        <fullName evidence="1">DNA (cytosine-5-)-methyltransferase</fullName>
        <ecNumber evidence="1">2.1.1.37</ecNumber>
    </recommendedName>
</protein>
<dbReference type="InterPro" id="IPR050390">
    <property type="entry name" value="C5-Methyltransferase"/>
</dbReference>
<evidence type="ECO:0000256" key="5">
    <source>
        <dbReference type="RuleBase" id="RU000416"/>
    </source>
</evidence>
<name>D3S0M2_FERPA</name>
<dbReference type="GO" id="GO:0003677">
    <property type="term" value="F:DNA binding"/>
    <property type="evidence" value="ECO:0007669"/>
    <property type="project" value="TreeGrafter"/>
</dbReference>
<evidence type="ECO:0000256" key="1">
    <source>
        <dbReference type="ARBA" id="ARBA00011975"/>
    </source>
</evidence>
<dbReference type="KEGG" id="fpl:Ferp_2132"/>
<dbReference type="NCBIfam" id="TIGR00675">
    <property type="entry name" value="dcm"/>
    <property type="match status" value="1"/>
</dbReference>
<keyword evidence="3 6" id="KW-0808">Transferase</keyword>
<evidence type="ECO:0000313" key="6">
    <source>
        <dbReference type="EMBL" id="ADC66263.1"/>
    </source>
</evidence>
<dbReference type="REBASE" id="23991">
    <property type="entry name" value="M.FplHORF2132P"/>
</dbReference>
<keyword evidence="7" id="KW-1185">Reference proteome</keyword>
<dbReference type="STRING" id="589924.Ferp_2132"/>
<dbReference type="Gene3D" id="3.40.50.150">
    <property type="entry name" value="Vaccinia Virus protein VP39"/>
    <property type="match status" value="1"/>
</dbReference>
<dbReference type="SUPFAM" id="SSF53335">
    <property type="entry name" value="S-adenosyl-L-methionine-dependent methyltransferases"/>
    <property type="match status" value="1"/>
</dbReference>
<dbReference type="PANTHER" id="PTHR10629">
    <property type="entry name" value="CYTOSINE-SPECIFIC METHYLTRANSFERASE"/>
    <property type="match status" value="1"/>
</dbReference>
<organism evidence="6 7">
    <name type="scientific">Ferroglobus placidus (strain DSM 10642 / AEDII12DO)</name>
    <dbReference type="NCBI Taxonomy" id="589924"/>
    <lineage>
        <taxon>Archaea</taxon>
        <taxon>Methanobacteriati</taxon>
        <taxon>Methanobacteriota</taxon>
        <taxon>Archaeoglobi</taxon>
        <taxon>Archaeoglobales</taxon>
        <taxon>Archaeoglobaceae</taxon>
        <taxon>Ferroglobus</taxon>
    </lineage>
</organism>
<comment type="similarity">
    <text evidence="5">Belongs to the class I-like SAM-binding methyltransferase superfamily. C5-methyltransferase family.</text>
</comment>
<dbReference type="PaxDb" id="589924-Ferp_2132"/>
<dbReference type="eggNOG" id="arCOG04157">
    <property type="taxonomic scope" value="Archaea"/>
</dbReference>
<dbReference type="GO" id="GO:0003886">
    <property type="term" value="F:DNA (cytosine-5-)-methyltransferase activity"/>
    <property type="evidence" value="ECO:0007669"/>
    <property type="project" value="UniProtKB-EC"/>
</dbReference>
<accession>D3S0M2</accession>
<gene>
    <name evidence="6" type="ordered locus">Ferp_2132</name>
</gene>
<dbReference type="PANTHER" id="PTHR10629:SF52">
    <property type="entry name" value="DNA (CYTOSINE-5)-METHYLTRANSFERASE 1"/>
    <property type="match status" value="1"/>
</dbReference>
<dbReference type="HOGENOM" id="CLU_006958_2_2_2"/>
<dbReference type="Pfam" id="PF00145">
    <property type="entry name" value="DNA_methylase"/>
    <property type="match status" value="1"/>
</dbReference>
<evidence type="ECO:0000256" key="2">
    <source>
        <dbReference type="ARBA" id="ARBA00022603"/>
    </source>
</evidence>
<sequence>MKIADIFAGAGGFARGFVEEKFEVVVAVDSFKHAVNTYKANFDADVFQVDVKNFSGKMLKDYGVEMIIASPPCEAFTKANERRFEKPEDRLFKDKRGMLTLEFIRILREAKPDFFIMENVPGILELKDALIKLFKKAGYEVHFNVLKAEDYSTPSKRTRVFVSNVKIEPEKGRKVKVIDAISNVPEDAPNNFAKKLSKRKEMEISRLRWGEALYGFRGSGKTFGNWIRLHPYKLAPTVLGNSRFIHPFENRLLTVREQARLMGFPDDHVFKGGIETQYELVGEAVPPTLSKAIARAVRKVI</sequence>
<keyword evidence="4" id="KW-0949">S-adenosyl-L-methionine</keyword>
<dbReference type="InterPro" id="IPR001525">
    <property type="entry name" value="C5_MeTfrase"/>
</dbReference>